<dbReference type="InterPro" id="IPR045584">
    <property type="entry name" value="Pilin-like"/>
</dbReference>
<evidence type="ECO:0000313" key="2">
    <source>
        <dbReference type="EMBL" id="MFA9478082.1"/>
    </source>
</evidence>
<dbReference type="InterPro" id="IPR000983">
    <property type="entry name" value="Bac_GSPG_pilin"/>
</dbReference>
<gene>
    <name evidence="2" type="ORF">ACERK3_07200</name>
</gene>
<evidence type="ECO:0000313" key="3">
    <source>
        <dbReference type="Proteomes" id="UP001575105"/>
    </source>
</evidence>
<keyword evidence="1" id="KW-0488">Methylation</keyword>
<name>A0ABV4U3B0_9BACT</name>
<dbReference type="NCBIfam" id="TIGR02532">
    <property type="entry name" value="IV_pilin_GFxxxE"/>
    <property type="match status" value="1"/>
</dbReference>
<organism evidence="2 3">
    <name type="scientific">Natronomicrosphaera hydrolytica</name>
    <dbReference type="NCBI Taxonomy" id="3242702"/>
    <lineage>
        <taxon>Bacteria</taxon>
        <taxon>Pseudomonadati</taxon>
        <taxon>Planctomycetota</taxon>
        <taxon>Phycisphaerae</taxon>
        <taxon>Phycisphaerales</taxon>
        <taxon>Phycisphaeraceae</taxon>
        <taxon>Natronomicrosphaera</taxon>
    </lineage>
</organism>
<evidence type="ECO:0000256" key="1">
    <source>
        <dbReference type="ARBA" id="ARBA00022481"/>
    </source>
</evidence>
<dbReference type="SUPFAM" id="SSF54523">
    <property type="entry name" value="Pili subunits"/>
    <property type="match status" value="1"/>
</dbReference>
<dbReference type="Proteomes" id="UP001575105">
    <property type="component" value="Unassembled WGS sequence"/>
</dbReference>
<reference evidence="2 3" key="1">
    <citation type="submission" date="2024-08" db="EMBL/GenBank/DDBJ databases">
        <title>Whole-genome sequencing of halo(alkali)philic microorganisms from hypersaline lakes.</title>
        <authorList>
            <person name="Sorokin D.Y."/>
            <person name="Merkel A.Y."/>
            <person name="Messina E."/>
            <person name="Yakimov M."/>
        </authorList>
    </citation>
    <scope>NUCLEOTIDE SEQUENCE [LARGE SCALE GENOMIC DNA]</scope>
    <source>
        <strain evidence="2 3">AB-hyl4</strain>
    </source>
</reference>
<dbReference type="PROSITE" id="PS00409">
    <property type="entry name" value="PROKAR_NTER_METHYL"/>
    <property type="match status" value="1"/>
</dbReference>
<dbReference type="PANTHER" id="PTHR30093:SF2">
    <property type="entry name" value="TYPE II SECRETION SYSTEM PROTEIN H"/>
    <property type="match status" value="1"/>
</dbReference>
<keyword evidence="3" id="KW-1185">Reference proteome</keyword>
<dbReference type="PANTHER" id="PTHR30093">
    <property type="entry name" value="GENERAL SECRETION PATHWAY PROTEIN G"/>
    <property type="match status" value="1"/>
</dbReference>
<dbReference type="InterPro" id="IPR012902">
    <property type="entry name" value="N_methyl_site"/>
</dbReference>
<dbReference type="Gene3D" id="3.30.700.10">
    <property type="entry name" value="Glycoprotein, Type 4 Pilin"/>
    <property type="match status" value="1"/>
</dbReference>
<accession>A0ABV4U3B0</accession>
<dbReference type="Pfam" id="PF07963">
    <property type="entry name" value="N_methyl"/>
    <property type="match status" value="1"/>
</dbReference>
<comment type="caution">
    <text evidence="2">The sequence shown here is derived from an EMBL/GenBank/DDBJ whole genome shotgun (WGS) entry which is preliminary data.</text>
</comment>
<dbReference type="PRINTS" id="PR00813">
    <property type="entry name" value="BCTERIALGSPG"/>
</dbReference>
<protein>
    <submittedName>
        <fullName evidence="2">Type II secretion system protein</fullName>
    </submittedName>
</protein>
<proteinExistence type="predicted"/>
<dbReference type="EMBL" id="JBGUBD010000004">
    <property type="protein sequence ID" value="MFA9478082.1"/>
    <property type="molecule type" value="Genomic_DNA"/>
</dbReference>
<sequence length="211" mass="23851">MRFVQRCSRGKERYAFMRNFLYSRREVKRGFTLIELLVVISIIAVLIALLLPALSQAREMAKQMNCLSNLRTLGLAMNMYAMDHDGVVASGPWTGHWARQLQGYGSTSTALTSNNLSEGVWDCPAQDRPLTQPDYWPVTDIAFGESPNGPYHVNNRDIDGWEHPSRKIWLYGRGYPHPAEHAGAGYLDSHAAIVDRINLNKGVFQVWPHLP</sequence>